<comment type="caution">
    <text evidence="1">The sequence shown here is derived from an EMBL/GenBank/DDBJ whole genome shotgun (WGS) entry which is preliminary data.</text>
</comment>
<dbReference type="EMBL" id="JABFTP020000144">
    <property type="protein sequence ID" value="KAL3280770.1"/>
    <property type="molecule type" value="Genomic_DNA"/>
</dbReference>
<dbReference type="Proteomes" id="UP001516400">
    <property type="component" value="Unassembled WGS sequence"/>
</dbReference>
<dbReference type="AlphaFoldDB" id="A0ABD2NQ62"/>
<sequence length="69" mass="7376">TPSPPAEGQKRQISDRDCNVFSLCNTLVLRNVEPDEDVGIIGSLKDTKSAGMDGVPVAALKFVAESCVW</sequence>
<protein>
    <submittedName>
        <fullName evidence="1">Uncharacterized protein</fullName>
    </submittedName>
</protein>
<proteinExistence type="predicted"/>
<reference evidence="1 2" key="1">
    <citation type="journal article" date="2021" name="BMC Biol.">
        <title>Horizontally acquired antibacterial genes associated with adaptive radiation of ladybird beetles.</title>
        <authorList>
            <person name="Li H.S."/>
            <person name="Tang X.F."/>
            <person name="Huang Y.H."/>
            <person name="Xu Z.Y."/>
            <person name="Chen M.L."/>
            <person name="Du X.Y."/>
            <person name="Qiu B.Y."/>
            <person name="Chen P.T."/>
            <person name="Zhang W."/>
            <person name="Slipinski A."/>
            <person name="Escalona H.E."/>
            <person name="Waterhouse R.M."/>
            <person name="Zwick A."/>
            <person name="Pang H."/>
        </authorList>
    </citation>
    <scope>NUCLEOTIDE SEQUENCE [LARGE SCALE GENOMIC DNA]</scope>
    <source>
        <strain evidence="1">SYSU2018</strain>
    </source>
</reference>
<feature type="non-terminal residue" evidence="1">
    <location>
        <position position="1"/>
    </location>
</feature>
<accession>A0ABD2NQ62</accession>
<name>A0ABD2NQ62_9CUCU</name>
<evidence type="ECO:0000313" key="2">
    <source>
        <dbReference type="Proteomes" id="UP001516400"/>
    </source>
</evidence>
<keyword evidence="2" id="KW-1185">Reference proteome</keyword>
<gene>
    <name evidence="1" type="ORF">HHI36_004002</name>
</gene>
<organism evidence="1 2">
    <name type="scientific">Cryptolaemus montrouzieri</name>
    <dbReference type="NCBI Taxonomy" id="559131"/>
    <lineage>
        <taxon>Eukaryota</taxon>
        <taxon>Metazoa</taxon>
        <taxon>Ecdysozoa</taxon>
        <taxon>Arthropoda</taxon>
        <taxon>Hexapoda</taxon>
        <taxon>Insecta</taxon>
        <taxon>Pterygota</taxon>
        <taxon>Neoptera</taxon>
        <taxon>Endopterygota</taxon>
        <taxon>Coleoptera</taxon>
        <taxon>Polyphaga</taxon>
        <taxon>Cucujiformia</taxon>
        <taxon>Coccinelloidea</taxon>
        <taxon>Coccinellidae</taxon>
        <taxon>Scymninae</taxon>
        <taxon>Scymnini</taxon>
        <taxon>Cryptolaemus</taxon>
    </lineage>
</organism>
<evidence type="ECO:0000313" key="1">
    <source>
        <dbReference type="EMBL" id="KAL3280770.1"/>
    </source>
</evidence>